<reference evidence="1" key="1">
    <citation type="journal article" date="2023" name="IScience">
        <title>Live-bearing cockroach genome reveals convergent evolutionary mechanisms linked to viviparity in insects and beyond.</title>
        <authorList>
            <person name="Fouks B."/>
            <person name="Harrison M.C."/>
            <person name="Mikhailova A.A."/>
            <person name="Marchal E."/>
            <person name="English S."/>
            <person name="Carruthers M."/>
            <person name="Jennings E.C."/>
            <person name="Chiamaka E.L."/>
            <person name="Frigard R.A."/>
            <person name="Pippel M."/>
            <person name="Attardo G.M."/>
            <person name="Benoit J.B."/>
            <person name="Bornberg-Bauer E."/>
            <person name="Tobe S.S."/>
        </authorList>
    </citation>
    <scope>NUCLEOTIDE SEQUENCE</scope>
    <source>
        <strain evidence="1">Stay&amp;Tobe</strain>
    </source>
</reference>
<evidence type="ECO:0000313" key="1">
    <source>
        <dbReference type="EMBL" id="KAJ9591342.1"/>
    </source>
</evidence>
<name>A0AAD8EJ04_DIPPU</name>
<protein>
    <submittedName>
        <fullName evidence="1">Uncharacterized protein</fullName>
    </submittedName>
</protein>
<keyword evidence="2" id="KW-1185">Reference proteome</keyword>
<accession>A0AAD8EJ04</accession>
<organism evidence="1 2">
    <name type="scientific">Diploptera punctata</name>
    <name type="common">Pacific beetle cockroach</name>
    <dbReference type="NCBI Taxonomy" id="6984"/>
    <lineage>
        <taxon>Eukaryota</taxon>
        <taxon>Metazoa</taxon>
        <taxon>Ecdysozoa</taxon>
        <taxon>Arthropoda</taxon>
        <taxon>Hexapoda</taxon>
        <taxon>Insecta</taxon>
        <taxon>Pterygota</taxon>
        <taxon>Neoptera</taxon>
        <taxon>Polyneoptera</taxon>
        <taxon>Dictyoptera</taxon>
        <taxon>Blattodea</taxon>
        <taxon>Blaberoidea</taxon>
        <taxon>Blaberidae</taxon>
        <taxon>Diplopterinae</taxon>
        <taxon>Diploptera</taxon>
    </lineage>
</organism>
<comment type="caution">
    <text evidence="1">The sequence shown here is derived from an EMBL/GenBank/DDBJ whole genome shotgun (WGS) entry which is preliminary data.</text>
</comment>
<sequence length="53" mass="6227">MFLDNLYIRIIFLTSPLGTRWHLLDFNAAINIDYRQLMANLVCTVYSAECLIF</sequence>
<reference evidence="1" key="2">
    <citation type="submission" date="2023-05" db="EMBL/GenBank/DDBJ databases">
        <authorList>
            <person name="Fouks B."/>
        </authorList>
    </citation>
    <scope>NUCLEOTIDE SEQUENCE</scope>
    <source>
        <strain evidence="1">Stay&amp;Tobe</strain>
        <tissue evidence="1">Testes</tissue>
    </source>
</reference>
<feature type="non-terminal residue" evidence="1">
    <location>
        <position position="53"/>
    </location>
</feature>
<dbReference type="EMBL" id="JASPKZ010003873">
    <property type="protein sequence ID" value="KAJ9591342.1"/>
    <property type="molecule type" value="Genomic_DNA"/>
</dbReference>
<evidence type="ECO:0000313" key="2">
    <source>
        <dbReference type="Proteomes" id="UP001233999"/>
    </source>
</evidence>
<dbReference type="AlphaFoldDB" id="A0AAD8EJ04"/>
<gene>
    <name evidence="1" type="ORF">L9F63_002124</name>
</gene>
<dbReference type="Proteomes" id="UP001233999">
    <property type="component" value="Unassembled WGS sequence"/>
</dbReference>
<proteinExistence type="predicted"/>